<sequence>MKFTAIIEQGESGWFVGQIEEVPAAISQGETIDELKSNLLDALRLILDTNKEITEKEYFGKDVIIEELELT</sequence>
<proteinExistence type="predicted"/>
<keyword evidence="2" id="KW-1185">Reference proteome</keyword>
<reference evidence="1 2" key="1">
    <citation type="submission" date="2017-08" db="EMBL/GenBank/DDBJ databases">
        <title>Complete genome sequence of Mucilaginibacter sp. strain BJC16-A31.</title>
        <authorList>
            <consortium name="Henan University of Science and Technology"/>
            <person name="You X."/>
        </authorList>
    </citation>
    <scope>NUCLEOTIDE SEQUENCE [LARGE SCALE GENOMIC DNA]</scope>
    <source>
        <strain evidence="1 2">BJC16-A31</strain>
    </source>
</reference>
<gene>
    <name evidence="1" type="ORF">MuYL_1527</name>
</gene>
<dbReference type="InterPro" id="IPR051404">
    <property type="entry name" value="TA_system_antitoxin"/>
</dbReference>
<accession>A0A223NU52</accession>
<dbReference type="KEGG" id="muc:MuYL_1527"/>
<dbReference type="PANTHER" id="PTHR34504">
    <property type="entry name" value="ANTITOXIN HICB"/>
    <property type="match status" value="1"/>
</dbReference>
<dbReference type="InterPro" id="IPR035069">
    <property type="entry name" value="TTHA1013/TTHA0281-like"/>
</dbReference>
<organism evidence="1 2">
    <name type="scientific">Mucilaginibacter xinganensis</name>
    <dbReference type="NCBI Taxonomy" id="1234841"/>
    <lineage>
        <taxon>Bacteria</taxon>
        <taxon>Pseudomonadati</taxon>
        <taxon>Bacteroidota</taxon>
        <taxon>Sphingobacteriia</taxon>
        <taxon>Sphingobacteriales</taxon>
        <taxon>Sphingobacteriaceae</taxon>
        <taxon>Mucilaginibacter</taxon>
    </lineage>
</organism>
<dbReference type="EMBL" id="CP022743">
    <property type="protein sequence ID" value="ASU33425.1"/>
    <property type="molecule type" value="Genomic_DNA"/>
</dbReference>
<dbReference type="PANTHER" id="PTHR34504:SF4">
    <property type="entry name" value="ANTITOXIN HICB"/>
    <property type="match status" value="1"/>
</dbReference>
<protein>
    <recommendedName>
        <fullName evidence="3">HicB family protein</fullName>
    </recommendedName>
</protein>
<dbReference type="AlphaFoldDB" id="A0A223NU52"/>
<dbReference type="Proteomes" id="UP000215002">
    <property type="component" value="Chromosome"/>
</dbReference>
<evidence type="ECO:0000313" key="1">
    <source>
        <dbReference type="EMBL" id="ASU33425.1"/>
    </source>
</evidence>
<name>A0A223NU52_9SPHI</name>
<dbReference type="RefSeq" id="WP_094569882.1">
    <property type="nucleotide sequence ID" value="NZ_CP022743.1"/>
</dbReference>
<dbReference type="SUPFAM" id="SSF143100">
    <property type="entry name" value="TTHA1013/TTHA0281-like"/>
    <property type="match status" value="1"/>
</dbReference>
<dbReference type="Gene3D" id="3.30.160.250">
    <property type="match status" value="1"/>
</dbReference>
<evidence type="ECO:0000313" key="2">
    <source>
        <dbReference type="Proteomes" id="UP000215002"/>
    </source>
</evidence>
<evidence type="ECO:0008006" key="3">
    <source>
        <dbReference type="Google" id="ProtNLM"/>
    </source>
</evidence>
<dbReference type="OrthoDB" id="894152at2"/>